<feature type="compositionally biased region" description="Basic residues" evidence="7">
    <location>
        <begin position="1823"/>
        <end position="1834"/>
    </location>
</feature>
<dbReference type="PANTHER" id="PTHR22748:SF4">
    <property type="entry name" value="DNA-(APURINIC OR APYRIMIDINIC SITE) ENDONUCLEASE 2"/>
    <property type="match status" value="1"/>
</dbReference>
<dbReference type="GO" id="GO:0008311">
    <property type="term" value="F:double-stranded DNA 3'-5' DNA exonuclease activity"/>
    <property type="evidence" value="ECO:0000318"/>
    <property type="project" value="GO_Central"/>
</dbReference>
<dbReference type="RefSeq" id="XP_042918710.1">
    <property type="nucleotide sequence ID" value="XM_043068615.1"/>
</dbReference>
<feature type="binding site" evidence="5">
    <location>
        <position position="9"/>
    </location>
    <ligand>
        <name>Mg(2+)</name>
        <dbReference type="ChEBI" id="CHEBI:18420"/>
        <label>1</label>
    </ligand>
</feature>
<dbReference type="Gene3D" id="3.60.10.10">
    <property type="entry name" value="Endonuclease/exonuclease/phosphatase"/>
    <property type="match status" value="2"/>
</dbReference>
<keyword evidence="4 5" id="KW-0460">Magnesium</keyword>
<evidence type="ECO:0000259" key="8">
    <source>
        <dbReference type="Pfam" id="PF03372"/>
    </source>
</evidence>
<feature type="compositionally biased region" description="Low complexity" evidence="7">
    <location>
        <begin position="1451"/>
        <end position="1463"/>
    </location>
</feature>
<dbReference type="GO" id="GO:0046872">
    <property type="term" value="F:metal ion binding"/>
    <property type="evidence" value="ECO:0007669"/>
    <property type="project" value="UniProtKB-KW"/>
</dbReference>
<feature type="compositionally biased region" description="Low complexity" evidence="7">
    <location>
        <begin position="130"/>
        <end position="154"/>
    </location>
</feature>
<dbReference type="EMBL" id="CM008973">
    <property type="protein sequence ID" value="PNW75618.1"/>
    <property type="molecule type" value="Genomic_DNA"/>
</dbReference>
<dbReference type="InterPro" id="IPR004808">
    <property type="entry name" value="AP_endonuc_1"/>
</dbReference>
<feature type="binding site" evidence="5">
    <location>
        <position position="288"/>
    </location>
    <ligand>
        <name>Mg(2+)</name>
        <dbReference type="ChEBI" id="CHEBI:18420"/>
        <label>1</label>
    </ligand>
</feature>
<feature type="compositionally biased region" description="Polar residues" evidence="7">
    <location>
        <begin position="836"/>
        <end position="850"/>
    </location>
</feature>
<dbReference type="PANTHER" id="PTHR22748">
    <property type="entry name" value="AP ENDONUCLEASE"/>
    <property type="match status" value="1"/>
</dbReference>
<dbReference type="GeneID" id="5718522"/>
<dbReference type="Proteomes" id="UP000006906">
    <property type="component" value="Chromosome 12"/>
</dbReference>
<dbReference type="InterPro" id="IPR005135">
    <property type="entry name" value="Endo/exonuclease/phosphatase"/>
</dbReference>
<dbReference type="Pfam" id="PF03372">
    <property type="entry name" value="Exo_endo_phos"/>
    <property type="match status" value="1"/>
</dbReference>
<dbReference type="GO" id="GO:0003906">
    <property type="term" value="F:DNA-(apurinic or apyrimidinic site) endonuclease activity"/>
    <property type="evidence" value="ECO:0000318"/>
    <property type="project" value="GO_Central"/>
</dbReference>
<feature type="region of interest" description="Disordered" evidence="7">
    <location>
        <begin position="362"/>
        <end position="436"/>
    </location>
</feature>
<feature type="compositionally biased region" description="Pro residues" evidence="7">
    <location>
        <begin position="992"/>
        <end position="1002"/>
    </location>
</feature>
<dbReference type="STRING" id="3055.A0A2K3D511"/>
<keyword evidence="3" id="KW-0378">Hydrolase</keyword>
<feature type="region of interest" description="Disordered" evidence="7">
    <location>
        <begin position="1170"/>
        <end position="1221"/>
    </location>
</feature>
<evidence type="ECO:0000256" key="4">
    <source>
        <dbReference type="ARBA" id="ARBA00022842"/>
    </source>
</evidence>
<dbReference type="InParanoid" id="A0A2K3D511"/>
<evidence type="ECO:0000256" key="6">
    <source>
        <dbReference type="PIRSR" id="PIRSR604808-3"/>
    </source>
</evidence>
<feature type="region of interest" description="Disordered" evidence="7">
    <location>
        <begin position="102"/>
        <end position="180"/>
    </location>
</feature>
<keyword evidence="2 5" id="KW-0479">Metal-binding</keyword>
<feature type="region of interest" description="Disordered" evidence="7">
    <location>
        <begin position="470"/>
        <end position="509"/>
    </location>
</feature>
<dbReference type="InterPro" id="IPR036691">
    <property type="entry name" value="Endo/exonu/phosph_ase_sf"/>
</dbReference>
<protein>
    <recommendedName>
        <fullName evidence="8">Endonuclease/exonuclease/phosphatase domain-containing protein</fullName>
    </recommendedName>
</protein>
<feature type="binding site" evidence="5">
    <location>
        <position position="286"/>
    </location>
    <ligand>
        <name>Mg(2+)</name>
        <dbReference type="ChEBI" id="CHEBI:18420"/>
        <label>1</label>
    </ligand>
</feature>
<accession>A0A2K3D511</accession>
<dbReference type="ExpressionAtlas" id="A0A2K3D511">
    <property type="expression patterns" value="baseline and differential"/>
</dbReference>
<feature type="compositionally biased region" description="Basic residues" evidence="7">
    <location>
        <begin position="405"/>
        <end position="416"/>
    </location>
</feature>
<feature type="compositionally biased region" description="Low complexity" evidence="7">
    <location>
        <begin position="1003"/>
        <end position="1016"/>
    </location>
</feature>
<dbReference type="GO" id="GO:0005634">
    <property type="term" value="C:nucleus"/>
    <property type="evidence" value="ECO:0000318"/>
    <property type="project" value="GO_Central"/>
</dbReference>
<feature type="compositionally biased region" description="Basic and acidic residues" evidence="7">
    <location>
        <begin position="376"/>
        <end position="397"/>
    </location>
</feature>
<dbReference type="KEGG" id="cre:CHLRE_12g534151v5"/>
<evidence type="ECO:0000256" key="3">
    <source>
        <dbReference type="ARBA" id="ARBA00022801"/>
    </source>
</evidence>
<evidence type="ECO:0000256" key="7">
    <source>
        <dbReference type="SAM" id="MobiDB-lite"/>
    </source>
</evidence>
<proteinExistence type="inferred from homology"/>
<evidence type="ECO:0000256" key="2">
    <source>
        <dbReference type="ARBA" id="ARBA00022723"/>
    </source>
</evidence>
<feature type="region of interest" description="Disordered" evidence="7">
    <location>
        <begin position="947"/>
        <end position="1016"/>
    </location>
</feature>
<evidence type="ECO:0000313" key="9">
    <source>
        <dbReference type="EMBL" id="PNW75618.1"/>
    </source>
</evidence>
<feature type="domain" description="Endonuclease/exonuclease/phosphatase" evidence="8">
    <location>
        <begin position="6"/>
        <end position="79"/>
    </location>
</feature>
<feature type="region of interest" description="Disordered" evidence="7">
    <location>
        <begin position="1451"/>
        <end position="1480"/>
    </location>
</feature>
<feature type="compositionally biased region" description="Low complexity" evidence="7">
    <location>
        <begin position="973"/>
        <end position="984"/>
    </location>
</feature>
<dbReference type="PROSITE" id="PS51435">
    <property type="entry name" value="AP_NUCLEASE_F1_4"/>
    <property type="match status" value="1"/>
</dbReference>
<keyword evidence="5" id="KW-0464">Manganese</keyword>
<feature type="compositionally biased region" description="Low complexity" evidence="7">
    <location>
        <begin position="496"/>
        <end position="509"/>
    </location>
</feature>
<feature type="region of interest" description="Disordered" evidence="7">
    <location>
        <begin position="1808"/>
        <end position="1835"/>
    </location>
</feature>
<dbReference type="OrthoDB" id="391817at2759"/>
<feature type="binding site" evidence="5">
    <location>
        <position position="39"/>
    </location>
    <ligand>
        <name>Mg(2+)</name>
        <dbReference type="ChEBI" id="CHEBI:18420"/>
        <label>1</label>
    </ligand>
</feature>
<feature type="compositionally biased region" description="Polar residues" evidence="7">
    <location>
        <begin position="771"/>
        <end position="780"/>
    </location>
</feature>
<evidence type="ECO:0000313" key="10">
    <source>
        <dbReference type="Proteomes" id="UP000006906"/>
    </source>
</evidence>
<feature type="site" description="Transition state stabilizer" evidence="6">
    <location>
        <position position="288"/>
    </location>
</feature>
<comment type="cofactor">
    <cofactor evidence="5">
        <name>Mg(2+)</name>
        <dbReference type="ChEBI" id="CHEBI:18420"/>
    </cofactor>
    <cofactor evidence="5">
        <name>Mn(2+)</name>
        <dbReference type="ChEBI" id="CHEBI:29035"/>
    </cofactor>
    <text evidence="5">Probably binds two magnesium or manganese ions per subunit.</text>
</comment>
<reference evidence="9 10" key="1">
    <citation type="journal article" date="2007" name="Science">
        <title>The Chlamydomonas genome reveals the evolution of key animal and plant functions.</title>
        <authorList>
            <person name="Merchant S.S."/>
            <person name="Prochnik S.E."/>
            <person name="Vallon O."/>
            <person name="Harris E.H."/>
            <person name="Karpowicz S.J."/>
            <person name="Witman G.B."/>
            <person name="Terry A."/>
            <person name="Salamov A."/>
            <person name="Fritz-Laylin L.K."/>
            <person name="Marechal-Drouard L."/>
            <person name="Marshall W.F."/>
            <person name="Qu L.H."/>
            <person name="Nelson D.R."/>
            <person name="Sanderfoot A.A."/>
            <person name="Spalding M.H."/>
            <person name="Kapitonov V.V."/>
            <person name="Ren Q."/>
            <person name="Ferris P."/>
            <person name="Lindquist E."/>
            <person name="Shapiro H."/>
            <person name="Lucas S.M."/>
            <person name="Grimwood J."/>
            <person name="Schmutz J."/>
            <person name="Cardol P."/>
            <person name="Cerutti H."/>
            <person name="Chanfreau G."/>
            <person name="Chen C.L."/>
            <person name="Cognat V."/>
            <person name="Croft M.T."/>
            <person name="Dent R."/>
            <person name="Dutcher S."/>
            <person name="Fernandez E."/>
            <person name="Fukuzawa H."/>
            <person name="Gonzalez-Ballester D."/>
            <person name="Gonzalez-Halphen D."/>
            <person name="Hallmann A."/>
            <person name="Hanikenne M."/>
            <person name="Hippler M."/>
            <person name="Inwood W."/>
            <person name="Jabbari K."/>
            <person name="Kalanon M."/>
            <person name="Kuras R."/>
            <person name="Lefebvre P.A."/>
            <person name="Lemaire S.D."/>
            <person name="Lobanov A.V."/>
            <person name="Lohr M."/>
            <person name="Manuell A."/>
            <person name="Meier I."/>
            <person name="Mets L."/>
            <person name="Mittag M."/>
            <person name="Mittelmeier T."/>
            <person name="Moroney J.V."/>
            <person name="Moseley J."/>
            <person name="Napoli C."/>
            <person name="Nedelcu A.M."/>
            <person name="Niyogi K."/>
            <person name="Novoselov S.V."/>
            <person name="Paulsen I.T."/>
            <person name="Pazour G."/>
            <person name="Purton S."/>
            <person name="Ral J.P."/>
            <person name="Riano-Pachon D.M."/>
            <person name="Riekhof W."/>
            <person name="Rymarquis L."/>
            <person name="Schroda M."/>
            <person name="Stern D."/>
            <person name="Umen J."/>
            <person name="Willows R."/>
            <person name="Wilson N."/>
            <person name="Zimmer S.L."/>
            <person name="Allmer J."/>
            <person name="Balk J."/>
            <person name="Bisova K."/>
            <person name="Chen C.J."/>
            <person name="Elias M."/>
            <person name="Gendler K."/>
            <person name="Hauser C."/>
            <person name="Lamb M.R."/>
            <person name="Ledford H."/>
            <person name="Long J.C."/>
            <person name="Minagawa J."/>
            <person name="Page M.D."/>
            <person name="Pan J."/>
            <person name="Pootakham W."/>
            <person name="Roje S."/>
            <person name="Rose A."/>
            <person name="Stahlberg E."/>
            <person name="Terauchi A.M."/>
            <person name="Yang P."/>
            <person name="Ball S."/>
            <person name="Bowler C."/>
            <person name="Dieckmann C.L."/>
            <person name="Gladyshev V.N."/>
            <person name="Green P."/>
            <person name="Jorgensen R."/>
            <person name="Mayfield S."/>
            <person name="Mueller-Roeber B."/>
            <person name="Rajamani S."/>
            <person name="Sayre R.T."/>
            <person name="Brokstein P."/>
            <person name="Dubchak I."/>
            <person name="Goodstein D."/>
            <person name="Hornick L."/>
            <person name="Huang Y.W."/>
            <person name="Jhaveri J."/>
            <person name="Luo Y."/>
            <person name="Martinez D."/>
            <person name="Ngau W.C."/>
            <person name="Otillar B."/>
            <person name="Poliakov A."/>
            <person name="Porter A."/>
            <person name="Szajkowski L."/>
            <person name="Werner G."/>
            <person name="Zhou K."/>
            <person name="Grigoriev I.V."/>
            <person name="Rokhsar D.S."/>
            <person name="Grossman A.R."/>
        </authorList>
    </citation>
    <scope>NUCLEOTIDE SEQUENCE [LARGE SCALE GENOMIC DNA]</scope>
    <source>
        <strain evidence="10">CC-503</strain>
    </source>
</reference>
<evidence type="ECO:0000256" key="1">
    <source>
        <dbReference type="ARBA" id="ARBA00007092"/>
    </source>
</evidence>
<comment type="similarity">
    <text evidence="1">Belongs to the DNA repair enzymes AP/ExoA family.</text>
</comment>
<name>A0A2K3D511_CHLRE</name>
<dbReference type="SUPFAM" id="SSF56219">
    <property type="entry name" value="DNase I-like"/>
    <property type="match status" value="1"/>
</dbReference>
<feature type="region of interest" description="Disordered" evidence="7">
    <location>
        <begin position="751"/>
        <end position="803"/>
    </location>
</feature>
<dbReference type="Gramene" id="PNW75618">
    <property type="protein sequence ID" value="PNW75618"/>
    <property type="gene ID" value="CHLRE_12g534151v5"/>
</dbReference>
<organism evidence="9 10">
    <name type="scientific">Chlamydomonas reinhardtii</name>
    <name type="common">Chlamydomonas smithii</name>
    <dbReference type="NCBI Taxonomy" id="3055"/>
    <lineage>
        <taxon>Eukaryota</taxon>
        <taxon>Viridiplantae</taxon>
        <taxon>Chlorophyta</taxon>
        <taxon>core chlorophytes</taxon>
        <taxon>Chlorophyceae</taxon>
        <taxon>CS clade</taxon>
        <taxon>Chlamydomonadales</taxon>
        <taxon>Chlamydomonadaceae</taxon>
        <taxon>Chlamydomonas</taxon>
    </lineage>
</organism>
<feature type="compositionally biased region" description="Basic residues" evidence="7">
    <location>
        <begin position="1178"/>
        <end position="1193"/>
    </location>
</feature>
<feature type="region of interest" description="Disordered" evidence="7">
    <location>
        <begin position="1309"/>
        <end position="1328"/>
    </location>
</feature>
<feature type="region of interest" description="Disordered" evidence="7">
    <location>
        <begin position="830"/>
        <end position="854"/>
    </location>
</feature>
<keyword evidence="10" id="KW-1185">Reference proteome</keyword>
<sequence>MKLRIVSWNINGLKRVITIFGSLERFLRVLNADIVCLQETQLRDGLEPELAVAPGWDSYFGFTRCRSGYSGTATFVRRDGPLPPLSAEDGFTGLWEAQRRRREEAKCRQRRRDQKREQMQDEQERDPRAEGALGAAEQGTAAAGTHATATEGQQLRPTKRQCTSVPGHEPLPSAPAQPAPLQVLQPRPTHIAHAPEGGADDAADADLHARWRTAGLGPGQLRALDGEGRVVITDHGALVLVNVYGPYVGVKRTEERMRYKIAFYRALQHRLDGFLAAGRRLVVLGDFNIAPERRDVAASYRHLYDPTRPDRAWLLRLMARGPPPSPRQLQHWAEVAAAAAAAATAAAAAAAARAAAAVQPQGHEDACHKGQAAQAKAKEAKEVAGERRGDQPDDKCSADQQARQGHGRRPSLRSRRGAGSGAEPGSSCSEDSDGDIADVQGKQLRGRSPFVPAAAPGVPGASPLAASRGTVLLPLPSPQPQQLHPAAKRQRFQPEPASASAAPGAGPCSRAGGAEAAGKVCGRGVCGLAEMLFGEAAVPPAGTCGLVVDVEAAGRAALGPARSAAWEAASAAELPAFVDVYRNFHTSTGRESCATCCGARIDLILVADGASYAGCKLAEGSAAEAEAGPALGPRTPEAGETTGVAQPTSVVTTPTVAAREAQATAATAAAGATPTAPVSVPQLAAVAAGEAVVLKGGGASCGAGGGIDGFTLPAVQLRRYTCPAWVVGTGIMPGFVDTYSDHAPIYVDVELPDSERTRRGQHSSSSGSSSNGALQQVERSTGQHRQRPPPPATGGNECCRPAAARVDVPDGPAYAGRGIAPISPWRLQVCGAPNAPRQSTPAAEGATSSRLPAPDRPAVCATSGLATGAPRAPQQQAADQAGSLLLPPIPPAARARAAAATSAAAAAALTTAAPAATACLIGLLHEPKEVAEQVAVATCAVSDAGAPSAATCRRVRPDPQRSAAPQPSTARAPLLPHSSRHLLSGGVKQWKPPIPEMPPAPAVPRAATSIRSASPPAATAGRVAALAAAVEDAKENAPAAPLAAVQQRMPPSAPLLPSVSLQAGRRSASSSAVVGVVPARVEGPHATEAAAAVAAAAAGDGAGAPCAGIVAKLSAGSGADGRRQASKAAASGPAQPAAGVAALQTPAAPVPHGVAPAEPLRQMHTHAPQPWLQQGPHAQHHHQQHHRPHHQHSHQGAQEHSRNAPCNDQGQGPRAASALPWTPSGEAAQANRHMSYGPPRHGVASAAGQIYTVGRQCTTPTAVAAAAAAAQAISAGLVTPTHAKPAAPVPPTATASVSVVTDLARQALPPGARTTPLRSSTPGKLPEPAQSLFRSVLSESVPAAVTAARMMDHTNAAPSGRPQTPSYGAAPRVRAALAAAGSPLASPRRCWSRDAAGMPRAAGGRIDFGACRKALVMALHPPAASSPHVAAAHQASSAPAPPALEPVRALARTPPAARSPATAGISRTAARSAAGWQPPRRLQCMPADGMLPECAAQPAGATTAAAPLAASRLVAALAAAASEPEARIGAAAAAAAGLGGTGTPWMVPGAKAAADATPSPADASCSGRVSSWLPAAELAPPLRGAQPAAAYDSRVESAGLPLPAGGAGRPGLASRAAPPLDAAAITSSARLSAGDLAIVMACGASCVAQEVAVPLHTADEPFCIAEVVAATKPVASQAEPPAGPPATAAAAAATASATVASLAAGAARGAAAEDSDPPLTCSFCPDSLLADGTHGASGGPVASPQRAGEPLGSCCMRNGGTAGPDRRGKPCVTADRHGLGAGGAWDGRCRGDDCPGGSRYKVQKVEEVESLAAKPGRDEQRQRKSRRRRGRRSHSWMVVMDVLAGEGQEWGAAEAAR</sequence>
<dbReference type="GO" id="GO:0008081">
    <property type="term" value="F:phosphoric diester hydrolase activity"/>
    <property type="evidence" value="ECO:0000318"/>
    <property type="project" value="GO_Central"/>
</dbReference>
<evidence type="ECO:0000256" key="5">
    <source>
        <dbReference type="PIRSR" id="PIRSR604808-2"/>
    </source>
</evidence>
<dbReference type="GO" id="GO:0006284">
    <property type="term" value="P:base-excision repair"/>
    <property type="evidence" value="ECO:0000318"/>
    <property type="project" value="GO_Central"/>
</dbReference>
<gene>
    <name evidence="9" type="ORF">CHLRE_12g534151v5</name>
</gene>